<keyword evidence="1" id="KW-0732">Signal</keyword>
<organism evidence="2 3">
    <name type="scientific">Mucilaginibacter agri</name>
    <dbReference type="NCBI Taxonomy" id="2695265"/>
    <lineage>
        <taxon>Bacteria</taxon>
        <taxon>Pseudomonadati</taxon>
        <taxon>Bacteroidota</taxon>
        <taxon>Sphingobacteriia</taxon>
        <taxon>Sphingobacteriales</taxon>
        <taxon>Sphingobacteriaceae</taxon>
        <taxon>Mucilaginibacter</taxon>
    </lineage>
</organism>
<dbReference type="PANTHER" id="PTHR38436:SF1">
    <property type="entry name" value="ESTER CYCLASE"/>
    <property type="match status" value="1"/>
</dbReference>
<accession>A0A965ZGJ6</accession>
<dbReference type="SUPFAM" id="SSF54427">
    <property type="entry name" value="NTF2-like"/>
    <property type="match status" value="1"/>
</dbReference>
<dbReference type="GO" id="GO:0030638">
    <property type="term" value="P:polyketide metabolic process"/>
    <property type="evidence" value="ECO:0007669"/>
    <property type="project" value="InterPro"/>
</dbReference>
<reference evidence="2" key="1">
    <citation type="submission" date="2020-01" db="EMBL/GenBank/DDBJ databases">
        <authorList>
            <person name="Seo Y.L."/>
        </authorList>
    </citation>
    <scope>NUCLEOTIDE SEQUENCE</scope>
    <source>
        <strain evidence="2">R11</strain>
    </source>
</reference>
<name>A0A965ZGJ6_9SPHI</name>
<comment type="caution">
    <text evidence="2">The sequence shown here is derived from an EMBL/GenBank/DDBJ whole genome shotgun (WGS) entry which is preliminary data.</text>
</comment>
<sequence>MIDITMKTLKNSFKVIYSLVGLLLIAAGANAQQHNNDIPKPKLLTVDKSLTKAEADQLMQASLMFYAFWNTGNEKYLRQAVSADFHDNTLPDGRPQGYKGIPFASANFRKAVPDLRCSVEDLIITKDKVVCRQIYTGHNTGAIMRHKASGKAIQFFAIDILHIRKGKIYEDWHLEDNLNFLLQTGVVKL</sequence>
<evidence type="ECO:0000313" key="3">
    <source>
        <dbReference type="Proteomes" id="UP000638732"/>
    </source>
</evidence>
<reference evidence="2" key="2">
    <citation type="submission" date="2020-10" db="EMBL/GenBank/DDBJ databases">
        <title>Mucilaginibacter sp. nov., isolated from soil.</title>
        <authorList>
            <person name="Jeon C.O."/>
        </authorList>
    </citation>
    <scope>NUCLEOTIDE SEQUENCE</scope>
    <source>
        <strain evidence="2">R11</strain>
    </source>
</reference>
<proteinExistence type="predicted"/>
<dbReference type="PANTHER" id="PTHR38436">
    <property type="entry name" value="POLYKETIDE CYCLASE SNOAL-LIKE DOMAIN"/>
    <property type="match status" value="1"/>
</dbReference>
<gene>
    <name evidence="2" type="ORF">GSY63_10390</name>
</gene>
<dbReference type="Pfam" id="PF07366">
    <property type="entry name" value="SnoaL"/>
    <property type="match status" value="1"/>
</dbReference>
<evidence type="ECO:0000313" key="2">
    <source>
        <dbReference type="EMBL" id="NCD69763.1"/>
    </source>
</evidence>
<dbReference type="InterPro" id="IPR009959">
    <property type="entry name" value="Cyclase_SnoaL-like"/>
</dbReference>
<dbReference type="InterPro" id="IPR032710">
    <property type="entry name" value="NTF2-like_dom_sf"/>
</dbReference>
<feature type="chain" id="PRO_5037765281" evidence="1">
    <location>
        <begin position="32"/>
        <end position="189"/>
    </location>
</feature>
<protein>
    <submittedName>
        <fullName evidence="2">Ester cyclase</fullName>
    </submittedName>
</protein>
<dbReference type="AlphaFoldDB" id="A0A965ZGJ6"/>
<evidence type="ECO:0000256" key="1">
    <source>
        <dbReference type="SAM" id="SignalP"/>
    </source>
</evidence>
<dbReference type="Gene3D" id="3.10.450.50">
    <property type="match status" value="1"/>
</dbReference>
<dbReference type="Proteomes" id="UP000638732">
    <property type="component" value="Unassembled WGS sequence"/>
</dbReference>
<feature type="signal peptide" evidence="1">
    <location>
        <begin position="1"/>
        <end position="31"/>
    </location>
</feature>
<keyword evidence="3" id="KW-1185">Reference proteome</keyword>
<dbReference type="EMBL" id="WWEO01000042">
    <property type="protein sequence ID" value="NCD69763.1"/>
    <property type="molecule type" value="Genomic_DNA"/>
</dbReference>